<dbReference type="EMBL" id="JABWDY010024878">
    <property type="protein sequence ID" value="KAF5189899.1"/>
    <property type="molecule type" value="Genomic_DNA"/>
</dbReference>
<keyword evidence="2" id="KW-1185">Reference proteome</keyword>
<dbReference type="Proteomes" id="UP000554482">
    <property type="component" value="Unassembled WGS sequence"/>
</dbReference>
<protein>
    <submittedName>
        <fullName evidence="1">RNA-directed DNA polymerase (Reverse transcriptase)-related family protein</fullName>
    </submittedName>
</protein>
<dbReference type="PANTHER" id="PTHR33116:SF80">
    <property type="entry name" value="REVERSE TRANSCRIPTASE ZINC-BINDING DOMAIN-CONTAINING PROTEIN"/>
    <property type="match status" value="1"/>
</dbReference>
<evidence type="ECO:0000313" key="1">
    <source>
        <dbReference type="EMBL" id="KAF5189899.1"/>
    </source>
</evidence>
<comment type="caution">
    <text evidence="1">The sequence shown here is derived from an EMBL/GenBank/DDBJ whole genome shotgun (WGS) entry which is preliminary data.</text>
</comment>
<dbReference type="OrthoDB" id="1938625at2759"/>
<dbReference type="PANTHER" id="PTHR33116">
    <property type="entry name" value="REVERSE TRANSCRIPTASE ZINC-BINDING DOMAIN-CONTAINING PROTEIN-RELATED-RELATED"/>
    <property type="match status" value="1"/>
</dbReference>
<keyword evidence="1" id="KW-0695">RNA-directed DNA polymerase</keyword>
<reference evidence="1 2" key="1">
    <citation type="submission" date="2020-06" db="EMBL/GenBank/DDBJ databases">
        <title>Transcriptomic and genomic resources for Thalictrum thalictroides and T. hernandezii: Facilitating candidate gene discovery in an emerging model plant lineage.</title>
        <authorList>
            <person name="Arias T."/>
            <person name="Riano-Pachon D.M."/>
            <person name="Di Stilio V.S."/>
        </authorList>
    </citation>
    <scope>NUCLEOTIDE SEQUENCE [LARGE SCALE GENOMIC DNA]</scope>
    <source>
        <strain evidence="2">cv. WT478/WT964</strain>
        <tissue evidence="1">Leaves</tissue>
    </source>
</reference>
<accession>A0A7J6VXQ9</accession>
<organism evidence="1 2">
    <name type="scientific">Thalictrum thalictroides</name>
    <name type="common">Rue-anemone</name>
    <name type="synonym">Anemone thalictroides</name>
    <dbReference type="NCBI Taxonomy" id="46969"/>
    <lineage>
        <taxon>Eukaryota</taxon>
        <taxon>Viridiplantae</taxon>
        <taxon>Streptophyta</taxon>
        <taxon>Embryophyta</taxon>
        <taxon>Tracheophyta</taxon>
        <taxon>Spermatophyta</taxon>
        <taxon>Magnoliopsida</taxon>
        <taxon>Ranunculales</taxon>
        <taxon>Ranunculaceae</taxon>
        <taxon>Thalictroideae</taxon>
        <taxon>Thalictrum</taxon>
    </lineage>
</organism>
<dbReference type="AlphaFoldDB" id="A0A7J6VXQ9"/>
<dbReference type="GO" id="GO:0003964">
    <property type="term" value="F:RNA-directed DNA polymerase activity"/>
    <property type="evidence" value="ECO:0007669"/>
    <property type="project" value="UniProtKB-KW"/>
</dbReference>
<keyword evidence="1" id="KW-0548">Nucleotidyltransferase</keyword>
<name>A0A7J6VXQ9_THATH</name>
<sequence length="266" mass="31032">MEKVSARIQSWKSKLLSYAGRLQLLKSVLNSMSVFWISSFLLPQRAINEINKLCRNFLWGGSDCTQSHASISWRDLCYPYEEGGLKLRDFSTLNHAANMRHVWHLISGSNTLWAQWVRKHLIRDKNFWEMRTPPDCSWSWRNILKERKEAMYMVQHLIGNGRNTSFWKDPWHPNGILLESFPQVLSYDSTLALNAPVATVLNEGRWQVPQHLRIHIAEIEHRLHEVEVGVGEDIVVWTASTSGRYCLKDTYEQLRKTKEGWEAGQL</sequence>
<proteinExistence type="predicted"/>
<evidence type="ECO:0000313" key="2">
    <source>
        <dbReference type="Proteomes" id="UP000554482"/>
    </source>
</evidence>
<gene>
    <name evidence="1" type="ORF">FRX31_020514</name>
</gene>
<keyword evidence="1" id="KW-0808">Transferase</keyword>